<dbReference type="GO" id="GO:0043200">
    <property type="term" value="P:response to amino acid"/>
    <property type="evidence" value="ECO:0007669"/>
    <property type="project" value="TreeGrafter"/>
</dbReference>
<dbReference type="PROSITE" id="PS50956">
    <property type="entry name" value="HTH_ASNC_2"/>
    <property type="match status" value="1"/>
</dbReference>
<name>A0A3D9HMM4_9PROT</name>
<evidence type="ECO:0000259" key="4">
    <source>
        <dbReference type="PROSITE" id="PS50956"/>
    </source>
</evidence>
<organism evidence="5 6">
    <name type="scientific">Aestuariispira insulae</name>
    <dbReference type="NCBI Taxonomy" id="1461337"/>
    <lineage>
        <taxon>Bacteria</taxon>
        <taxon>Pseudomonadati</taxon>
        <taxon>Pseudomonadota</taxon>
        <taxon>Alphaproteobacteria</taxon>
        <taxon>Rhodospirillales</taxon>
        <taxon>Kiloniellaceae</taxon>
        <taxon>Aestuariispira</taxon>
    </lineage>
</organism>
<keyword evidence="6" id="KW-1185">Reference proteome</keyword>
<dbReference type="Pfam" id="PF01037">
    <property type="entry name" value="AsnC_trans_reg"/>
    <property type="match status" value="1"/>
</dbReference>
<dbReference type="InterPro" id="IPR019887">
    <property type="entry name" value="Tscrpt_reg_AsnC/Lrp_C"/>
</dbReference>
<protein>
    <submittedName>
        <fullName evidence="5">AsnC family transcriptional regulator</fullName>
    </submittedName>
</protein>
<evidence type="ECO:0000256" key="2">
    <source>
        <dbReference type="ARBA" id="ARBA00023125"/>
    </source>
</evidence>
<evidence type="ECO:0000313" key="5">
    <source>
        <dbReference type="EMBL" id="RED50752.1"/>
    </source>
</evidence>
<dbReference type="InterPro" id="IPR019888">
    <property type="entry name" value="Tscrpt_reg_AsnC-like"/>
</dbReference>
<accession>A0A3D9HMM4</accession>
<gene>
    <name evidence="5" type="ORF">DFP90_10423</name>
</gene>
<feature type="domain" description="HTH asnC-type" evidence="4">
    <location>
        <begin position="10"/>
        <end position="71"/>
    </location>
</feature>
<dbReference type="GO" id="GO:0005829">
    <property type="term" value="C:cytosol"/>
    <property type="evidence" value="ECO:0007669"/>
    <property type="project" value="TreeGrafter"/>
</dbReference>
<evidence type="ECO:0000256" key="3">
    <source>
        <dbReference type="ARBA" id="ARBA00023163"/>
    </source>
</evidence>
<sequence>MSDDGQFPNLDNLDQQLLQMLNADAREPNASLARKLGVSRATVQNRIDRLRHRGIIHGFTLKLDKGYEASRIRAHVMIVTGANPGGRIETALERIPAVTGLYSISGKYDLIAIVEESRMDLMDVALDKIRDIPGITETTSSIILATKFDR</sequence>
<dbReference type="SUPFAM" id="SSF54909">
    <property type="entry name" value="Dimeric alpha+beta barrel"/>
    <property type="match status" value="1"/>
</dbReference>
<proteinExistence type="predicted"/>
<dbReference type="SMART" id="SM00344">
    <property type="entry name" value="HTH_ASNC"/>
    <property type="match status" value="1"/>
</dbReference>
<dbReference type="PRINTS" id="PR00033">
    <property type="entry name" value="HTHASNC"/>
</dbReference>
<dbReference type="InterPro" id="IPR000485">
    <property type="entry name" value="AsnC-type_HTH_dom"/>
</dbReference>
<dbReference type="Gene3D" id="3.30.70.920">
    <property type="match status" value="1"/>
</dbReference>
<evidence type="ECO:0000313" key="6">
    <source>
        <dbReference type="Proteomes" id="UP000256845"/>
    </source>
</evidence>
<comment type="caution">
    <text evidence="5">The sequence shown here is derived from an EMBL/GenBank/DDBJ whole genome shotgun (WGS) entry which is preliminary data.</text>
</comment>
<dbReference type="EMBL" id="QRDW01000004">
    <property type="protein sequence ID" value="RED50752.1"/>
    <property type="molecule type" value="Genomic_DNA"/>
</dbReference>
<dbReference type="InterPro" id="IPR036388">
    <property type="entry name" value="WH-like_DNA-bd_sf"/>
</dbReference>
<dbReference type="Proteomes" id="UP000256845">
    <property type="component" value="Unassembled WGS sequence"/>
</dbReference>
<evidence type="ECO:0000256" key="1">
    <source>
        <dbReference type="ARBA" id="ARBA00023015"/>
    </source>
</evidence>
<dbReference type="OrthoDB" id="9809462at2"/>
<dbReference type="Pfam" id="PF13404">
    <property type="entry name" value="HTH_AsnC-type"/>
    <property type="match status" value="1"/>
</dbReference>
<dbReference type="InterPro" id="IPR011008">
    <property type="entry name" value="Dimeric_a/b-barrel"/>
</dbReference>
<keyword evidence="3" id="KW-0804">Transcription</keyword>
<keyword evidence="1" id="KW-0805">Transcription regulation</keyword>
<dbReference type="SUPFAM" id="SSF46785">
    <property type="entry name" value="Winged helix' DNA-binding domain"/>
    <property type="match status" value="1"/>
</dbReference>
<dbReference type="InterPro" id="IPR036390">
    <property type="entry name" value="WH_DNA-bd_sf"/>
</dbReference>
<dbReference type="PANTHER" id="PTHR30154:SF53">
    <property type="entry name" value="HTH-TYPE TRANSCRIPTIONAL REGULATOR LRPC"/>
    <property type="match status" value="1"/>
</dbReference>
<dbReference type="GO" id="GO:0043565">
    <property type="term" value="F:sequence-specific DNA binding"/>
    <property type="evidence" value="ECO:0007669"/>
    <property type="project" value="InterPro"/>
</dbReference>
<dbReference type="Gene3D" id="1.10.10.10">
    <property type="entry name" value="Winged helix-like DNA-binding domain superfamily/Winged helix DNA-binding domain"/>
    <property type="match status" value="1"/>
</dbReference>
<keyword evidence="2" id="KW-0238">DNA-binding</keyword>
<dbReference type="AlphaFoldDB" id="A0A3D9HMM4"/>
<dbReference type="RefSeq" id="WP_115936557.1">
    <property type="nucleotide sequence ID" value="NZ_QRDW01000004.1"/>
</dbReference>
<reference evidence="5 6" key="1">
    <citation type="submission" date="2018-07" db="EMBL/GenBank/DDBJ databases">
        <title>Genomic Encyclopedia of Type Strains, Phase III (KMG-III): the genomes of soil and plant-associated and newly described type strains.</title>
        <authorList>
            <person name="Whitman W."/>
        </authorList>
    </citation>
    <scope>NUCLEOTIDE SEQUENCE [LARGE SCALE GENOMIC DNA]</scope>
    <source>
        <strain evidence="5 6">CECT 8488</strain>
    </source>
</reference>
<dbReference type="PANTHER" id="PTHR30154">
    <property type="entry name" value="LEUCINE-RESPONSIVE REGULATORY PROTEIN"/>
    <property type="match status" value="1"/>
</dbReference>